<proteinExistence type="predicted"/>
<reference evidence="1 2" key="1">
    <citation type="submission" date="2024-05" db="EMBL/GenBank/DDBJ databases">
        <authorList>
            <person name="Wallberg A."/>
        </authorList>
    </citation>
    <scope>NUCLEOTIDE SEQUENCE [LARGE SCALE GENOMIC DNA]</scope>
</reference>
<dbReference type="EMBL" id="CAXKWB010044545">
    <property type="protein sequence ID" value="CAL4160853.1"/>
    <property type="molecule type" value="Genomic_DNA"/>
</dbReference>
<protein>
    <submittedName>
        <fullName evidence="1">Uncharacterized protein</fullName>
    </submittedName>
</protein>
<accession>A0AAV2S6S5</accession>
<keyword evidence="2" id="KW-1185">Reference proteome</keyword>
<gene>
    <name evidence="1" type="ORF">MNOR_LOCUS32563</name>
</gene>
<sequence>MNYWLSRHDRRCGNTLPALNYLTNLILIPRLDSLLIHETYTMSPQNHQQPKMWSIINLHIVFMAHVMDYYERLKNIYPSLSRKLYTQKFCCTENYTTNKLSAQITSFFFKC</sequence>
<dbReference type="Proteomes" id="UP001497623">
    <property type="component" value="Unassembled WGS sequence"/>
</dbReference>
<evidence type="ECO:0000313" key="2">
    <source>
        <dbReference type="Proteomes" id="UP001497623"/>
    </source>
</evidence>
<organism evidence="1 2">
    <name type="scientific">Meganyctiphanes norvegica</name>
    <name type="common">Northern krill</name>
    <name type="synonym">Thysanopoda norvegica</name>
    <dbReference type="NCBI Taxonomy" id="48144"/>
    <lineage>
        <taxon>Eukaryota</taxon>
        <taxon>Metazoa</taxon>
        <taxon>Ecdysozoa</taxon>
        <taxon>Arthropoda</taxon>
        <taxon>Crustacea</taxon>
        <taxon>Multicrustacea</taxon>
        <taxon>Malacostraca</taxon>
        <taxon>Eumalacostraca</taxon>
        <taxon>Eucarida</taxon>
        <taxon>Euphausiacea</taxon>
        <taxon>Euphausiidae</taxon>
        <taxon>Meganyctiphanes</taxon>
    </lineage>
</organism>
<dbReference type="AlphaFoldDB" id="A0AAV2S6S5"/>
<name>A0AAV2S6S5_MEGNR</name>
<comment type="caution">
    <text evidence="1">The sequence shown here is derived from an EMBL/GenBank/DDBJ whole genome shotgun (WGS) entry which is preliminary data.</text>
</comment>
<evidence type="ECO:0000313" key="1">
    <source>
        <dbReference type="EMBL" id="CAL4160853.1"/>
    </source>
</evidence>